<keyword evidence="2" id="KW-1185">Reference proteome</keyword>
<comment type="caution">
    <text evidence="1">The sequence shown here is derived from an EMBL/GenBank/DDBJ whole genome shotgun (WGS) entry which is preliminary data.</text>
</comment>
<accession>A0A657LW56</accession>
<proteinExistence type="predicted"/>
<organism evidence="1 2">
    <name type="scientific">Pararhizobium antarcticum</name>
    <dbReference type="NCBI Taxonomy" id="1798805"/>
    <lineage>
        <taxon>Bacteria</taxon>
        <taxon>Pseudomonadati</taxon>
        <taxon>Pseudomonadota</taxon>
        <taxon>Alphaproteobacteria</taxon>
        <taxon>Hyphomicrobiales</taxon>
        <taxon>Rhizobiaceae</taxon>
        <taxon>Rhizobium/Agrobacterium group</taxon>
        <taxon>Pararhizobium</taxon>
    </lineage>
</organism>
<protein>
    <submittedName>
        <fullName evidence="1">Uncharacterized protein</fullName>
    </submittedName>
</protein>
<dbReference type="RefSeq" id="WP_071831947.1">
    <property type="nucleotide sequence ID" value="NZ_LSRP01000057.1"/>
</dbReference>
<sequence>MIVWHITAAILTLTMIGTAAHVFRSSFNFIPDRFNAAPGRFWTNHAIDDMLSSNYGFWDMVAGTEYDSDGYYEFFSLRNLRIACTWTIACGTAIGLSIPGGWDWFAATANAAPGWLWALFVHRLNNMTFF</sequence>
<dbReference type="AlphaFoldDB" id="A0A657LW56"/>
<evidence type="ECO:0000313" key="2">
    <source>
        <dbReference type="Proteomes" id="UP000182661"/>
    </source>
</evidence>
<reference evidence="1 2" key="1">
    <citation type="submission" date="2016-02" db="EMBL/GenBank/DDBJ databases">
        <title>Genome sequencing of a beta-galactosidase producing bacteria Rhizobium sp. 59.</title>
        <authorList>
            <person name="Wang D."/>
            <person name="Kot W."/>
            <person name="Qin Y."/>
            <person name="Hansen L."/>
            <person name="Naqvi K."/>
            <person name="Rensing C."/>
        </authorList>
    </citation>
    <scope>NUCLEOTIDE SEQUENCE [LARGE SCALE GENOMIC DNA]</scope>
    <source>
        <strain evidence="1 2">59</strain>
    </source>
</reference>
<evidence type="ECO:0000313" key="1">
    <source>
        <dbReference type="EMBL" id="OJF99794.1"/>
    </source>
</evidence>
<dbReference type="EMBL" id="LSRP01000057">
    <property type="protein sequence ID" value="OJF99794.1"/>
    <property type="molecule type" value="Genomic_DNA"/>
</dbReference>
<dbReference type="Proteomes" id="UP000182661">
    <property type="component" value="Unassembled WGS sequence"/>
</dbReference>
<dbReference type="OrthoDB" id="8364949at2"/>
<name>A0A657LW56_9HYPH</name>
<gene>
    <name evidence="1" type="ORF">AX760_12125</name>
</gene>